<evidence type="ECO:0000256" key="5">
    <source>
        <dbReference type="PROSITE-ProRule" id="PRU01016"/>
    </source>
</evidence>
<evidence type="ECO:0000256" key="3">
    <source>
        <dbReference type="ARBA" id="ARBA00022691"/>
    </source>
</evidence>
<dbReference type="Proteomes" id="UP000011769">
    <property type="component" value="Unassembled WGS sequence"/>
</dbReference>
<dbReference type="InterPro" id="IPR050750">
    <property type="entry name" value="C5-MTase"/>
</dbReference>
<dbReference type="SUPFAM" id="SSF53335">
    <property type="entry name" value="S-adenosyl-L-methionine-dependent methyltransferases"/>
    <property type="match status" value="1"/>
</dbReference>
<protein>
    <recommendedName>
        <fullName evidence="7">Cytosine-specific methyltransferase</fullName>
        <ecNumber evidence="7">2.1.1.37</ecNumber>
    </recommendedName>
</protein>
<keyword evidence="4" id="KW-0680">Restriction system</keyword>
<gene>
    <name evidence="8" type="ORF">SPJ1_1317</name>
</gene>
<dbReference type="PANTHER" id="PTHR46098">
    <property type="entry name" value="TRNA (CYTOSINE(38)-C(5))-METHYLTRANSFERASE"/>
    <property type="match status" value="1"/>
</dbReference>
<keyword evidence="2 5" id="KW-0808">Transferase</keyword>
<name>A0ABN0IQU0_9STRE</name>
<proteinExistence type="inferred from homology"/>
<dbReference type="CDD" id="cd00315">
    <property type="entry name" value="Cyt_C5_DNA_methylase"/>
    <property type="match status" value="1"/>
</dbReference>
<sequence length="596" mass="68469">MKFLDLFAGIGGFRLGLTNQGHECIGFCEIDKFARKSYKAIYKTEGEIEFHDIRQVTDQDFRQFRGQVDIICGGFPCQAFSLAGRRLGFEDTRGTLFFEIARAAKQIQPRFLFLENVKGLLSHDKGETFRTILTTLDELGYDVEWQVLNSKDFQVPQNRERIFIIGHSRRYSPRFLFPLRRESSSTRLERLGNVNLSGNGMNGEVYLSRGLAPTLTRGKGEGTKIAIPVLTPDRLEKRQHGRRFKGNQDPMFTLTGQDRHGVVVAGTLPTSFIQTGRVYDLSGLSPTMTTMQGGDKVPKIVYREEATHLKIREATKLGYAKAIVGYSVNLAYPESTKRRGRVGKGISNTLTTSDNMGVVVAALEYRKDKWYEVTGVILEGKLYRLRIRRLTPRECFRLQGFPDWAYDKAESVSSKSQLYKQAGNSVTVTVIEAIAREFRKIEYEKLKDTSVTIVLLTPEAVSYRKNWIGNYDDWLYDELRYSLEDRKNNRTNSVVAVYTDDAKDMILESSSHYCAHCQETKSCRTLKSFDNLARKNMLNIKQSYKKNPCNDLYDDSQDSYISLVSLEEFKQDYTKYIDNAKDKRDRLHEFNIYKRM</sequence>
<dbReference type="Pfam" id="PF00145">
    <property type="entry name" value="DNA_methylase"/>
    <property type="match status" value="1"/>
</dbReference>
<comment type="caution">
    <text evidence="8">The sequence shown here is derived from an EMBL/GenBank/DDBJ whole genome shotgun (WGS) entry which is preliminary data.</text>
</comment>
<dbReference type="InterPro" id="IPR001525">
    <property type="entry name" value="C5_MeTfrase"/>
</dbReference>
<dbReference type="EC" id="2.1.1.37" evidence="7"/>
<evidence type="ECO:0000256" key="7">
    <source>
        <dbReference type="RuleBase" id="RU000417"/>
    </source>
</evidence>
<comment type="catalytic activity">
    <reaction evidence="7">
        <text>a 2'-deoxycytidine in DNA + S-adenosyl-L-methionine = a 5-methyl-2'-deoxycytidine in DNA + S-adenosyl-L-homocysteine + H(+)</text>
        <dbReference type="Rhea" id="RHEA:13681"/>
        <dbReference type="Rhea" id="RHEA-COMP:11369"/>
        <dbReference type="Rhea" id="RHEA-COMP:11370"/>
        <dbReference type="ChEBI" id="CHEBI:15378"/>
        <dbReference type="ChEBI" id="CHEBI:57856"/>
        <dbReference type="ChEBI" id="CHEBI:59789"/>
        <dbReference type="ChEBI" id="CHEBI:85452"/>
        <dbReference type="ChEBI" id="CHEBI:85454"/>
        <dbReference type="EC" id="2.1.1.37"/>
    </reaction>
</comment>
<dbReference type="InterPro" id="IPR029063">
    <property type="entry name" value="SAM-dependent_MTases_sf"/>
</dbReference>
<evidence type="ECO:0000313" key="9">
    <source>
        <dbReference type="Proteomes" id="UP000011769"/>
    </source>
</evidence>
<evidence type="ECO:0000256" key="2">
    <source>
        <dbReference type="ARBA" id="ARBA00022679"/>
    </source>
</evidence>
<dbReference type="InterPro" id="IPR018117">
    <property type="entry name" value="C5_DNA_meth_AS"/>
</dbReference>
<comment type="similarity">
    <text evidence="5 6">Belongs to the class I-like SAM-binding methyltransferase superfamily. C5-methyltransferase family.</text>
</comment>
<dbReference type="PANTHER" id="PTHR46098:SF1">
    <property type="entry name" value="TRNA (CYTOSINE(38)-C(5))-METHYLTRANSFERASE"/>
    <property type="match status" value="1"/>
</dbReference>
<dbReference type="GO" id="GO:0008168">
    <property type="term" value="F:methyltransferase activity"/>
    <property type="evidence" value="ECO:0007669"/>
    <property type="project" value="UniProtKB-KW"/>
</dbReference>
<feature type="active site" evidence="5">
    <location>
        <position position="77"/>
    </location>
</feature>
<organism evidence="8 9">
    <name type="scientific">Streptococcus parauberis KRS-02083</name>
    <dbReference type="NCBI Taxonomy" id="1207545"/>
    <lineage>
        <taxon>Bacteria</taxon>
        <taxon>Bacillati</taxon>
        <taxon>Bacillota</taxon>
        <taxon>Bacilli</taxon>
        <taxon>Lactobacillales</taxon>
        <taxon>Streptococcaceae</taxon>
        <taxon>Streptococcus</taxon>
    </lineage>
</organism>
<dbReference type="PROSITE" id="PS51679">
    <property type="entry name" value="SAM_MT_C5"/>
    <property type="match status" value="1"/>
</dbReference>
<keyword evidence="3 5" id="KW-0949">S-adenosyl-L-methionine</keyword>
<evidence type="ECO:0000256" key="6">
    <source>
        <dbReference type="RuleBase" id="RU000416"/>
    </source>
</evidence>
<dbReference type="GO" id="GO:0032259">
    <property type="term" value="P:methylation"/>
    <property type="evidence" value="ECO:0007669"/>
    <property type="project" value="UniProtKB-KW"/>
</dbReference>
<keyword evidence="1 5" id="KW-0489">Methyltransferase</keyword>
<evidence type="ECO:0000256" key="4">
    <source>
        <dbReference type="ARBA" id="ARBA00022747"/>
    </source>
</evidence>
<dbReference type="PRINTS" id="PR00105">
    <property type="entry name" value="C5METTRFRASE"/>
</dbReference>
<dbReference type="EMBL" id="ALYM01000004">
    <property type="protein sequence ID" value="EMG25213.1"/>
    <property type="molecule type" value="Genomic_DNA"/>
</dbReference>
<evidence type="ECO:0000256" key="1">
    <source>
        <dbReference type="ARBA" id="ARBA00022603"/>
    </source>
</evidence>
<dbReference type="Gene3D" id="3.90.120.10">
    <property type="entry name" value="DNA Methylase, subunit A, domain 2"/>
    <property type="match status" value="1"/>
</dbReference>
<reference evidence="8 9" key="1">
    <citation type="journal article" date="2013" name="PLoS ONE">
        <title>Comparative Genomic Characterization of Three Streptococcus parauberis Strains in Fish Pathogen, as Assessed by Wide-Genome Analyses.</title>
        <authorList>
            <person name="Nho S.W."/>
            <person name="Hikima J."/>
            <person name="Park S.B."/>
            <person name="Jang H.B."/>
            <person name="Cha I.S."/>
            <person name="Yasuike M."/>
            <person name="Nakamura Y."/>
            <person name="Fujiwara A."/>
            <person name="Sano M."/>
            <person name="Kanai K."/>
            <person name="Kondo H."/>
            <person name="Hirono I."/>
            <person name="Takeyama H."/>
            <person name="Aoki T."/>
            <person name="Jung T.S."/>
        </authorList>
    </citation>
    <scope>NUCLEOTIDE SEQUENCE [LARGE SCALE GENOMIC DNA]</scope>
    <source>
        <strain evidence="8 9">KRS-02083</strain>
    </source>
</reference>
<accession>A0ABN0IQU0</accession>
<dbReference type="Gene3D" id="3.40.50.150">
    <property type="entry name" value="Vaccinia Virus protein VP39"/>
    <property type="match status" value="1"/>
</dbReference>
<dbReference type="PROSITE" id="PS00094">
    <property type="entry name" value="C5_MTASE_1"/>
    <property type="match status" value="1"/>
</dbReference>
<evidence type="ECO:0000313" key="8">
    <source>
        <dbReference type="EMBL" id="EMG25213.1"/>
    </source>
</evidence>
<dbReference type="NCBIfam" id="TIGR00675">
    <property type="entry name" value="dcm"/>
    <property type="match status" value="1"/>
</dbReference>
<keyword evidence="9" id="KW-1185">Reference proteome</keyword>